<evidence type="ECO:0000256" key="5">
    <source>
        <dbReference type="SAM" id="MobiDB-lite"/>
    </source>
</evidence>
<evidence type="ECO:0000256" key="1">
    <source>
        <dbReference type="ARBA" id="ARBA00005234"/>
    </source>
</evidence>
<dbReference type="InterPro" id="IPR044613">
    <property type="entry name" value="Nep1/2-like"/>
</dbReference>
<dbReference type="Pfam" id="PF02902">
    <property type="entry name" value="Peptidase_C48"/>
    <property type="match status" value="1"/>
</dbReference>
<feature type="domain" description="Ubiquitin-like protease family profile" evidence="6">
    <location>
        <begin position="474"/>
        <end position="641"/>
    </location>
</feature>
<name>A0AA37LYH9_9PEZI</name>
<accession>A0AA37LYH9</accession>
<dbReference type="InterPro" id="IPR003653">
    <property type="entry name" value="Peptidase_C48_C"/>
</dbReference>
<dbReference type="EMBL" id="BPPX01000040">
    <property type="protein sequence ID" value="GJC89334.1"/>
    <property type="molecule type" value="Genomic_DNA"/>
</dbReference>
<dbReference type="GO" id="GO:0006508">
    <property type="term" value="P:proteolysis"/>
    <property type="evidence" value="ECO:0007669"/>
    <property type="project" value="UniProtKB-KW"/>
</dbReference>
<dbReference type="GO" id="GO:0008234">
    <property type="term" value="F:cysteine-type peptidase activity"/>
    <property type="evidence" value="ECO:0007669"/>
    <property type="project" value="UniProtKB-KW"/>
</dbReference>
<organism evidence="7 8">
    <name type="scientific">Colletotrichum liriopes</name>
    <dbReference type="NCBI Taxonomy" id="708192"/>
    <lineage>
        <taxon>Eukaryota</taxon>
        <taxon>Fungi</taxon>
        <taxon>Dikarya</taxon>
        <taxon>Ascomycota</taxon>
        <taxon>Pezizomycotina</taxon>
        <taxon>Sordariomycetes</taxon>
        <taxon>Hypocreomycetidae</taxon>
        <taxon>Glomerellales</taxon>
        <taxon>Glomerellaceae</taxon>
        <taxon>Colletotrichum</taxon>
        <taxon>Colletotrichum spaethianum species complex</taxon>
    </lineage>
</organism>
<dbReference type="AlphaFoldDB" id="A0AA37LYH9"/>
<dbReference type="PROSITE" id="PS50600">
    <property type="entry name" value="ULP_PROTEASE"/>
    <property type="match status" value="1"/>
</dbReference>
<dbReference type="SUPFAM" id="SSF54001">
    <property type="entry name" value="Cysteine proteinases"/>
    <property type="match status" value="1"/>
</dbReference>
<evidence type="ECO:0000256" key="3">
    <source>
        <dbReference type="ARBA" id="ARBA00022801"/>
    </source>
</evidence>
<feature type="compositionally biased region" description="Acidic residues" evidence="5">
    <location>
        <begin position="189"/>
        <end position="198"/>
    </location>
</feature>
<protein>
    <recommendedName>
        <fullName evidence="6">Ubiquitin-like protease family profile domain-containing protein</fullName>
    </recommendedName>
</protein>
<sequence>MLRESLDAFNSLLSVGEFQAHVVKLWAPLCNDFSTAAAAGNVAATGGDSFPTFLLRHANRALLAVALDHELAAQLQAIQDTTNRRLLSRSSAAHKRWSVSRSIFLFVFGAQVLTCRNAIIALNELRSRRGHLDLVDLSQALDRVPIYTAKRSGDVEKSTLNRFREAMESLCPDVWPKTKPRKRKRTSAEPDDLSEQSSEDATPVPVTNPAAKRSSSPPKSRSHDYKRISSEKDIESLPELVQDLPGQDSIPDAAQFHTRSPSPVSSLFSHDSPSQGPGPIRGGSCDGPSPAGLTPLGVETSSGRHRRLLDEYASSDGDEDLADMNNVTEPLDTGPGLDLSTIVEEEADSGFHHQTAHGIRSRNSPTTGTNPGDTSRSPLPLHPNVAITRQRHHVRPSDQAIPSRERKPTKVTDLLNSSSMDNSFIFTVKKSKGTRNGNVLPQSPQDVDAIDLTTVATAKATPSPPYTVSSGQSVVIQSNSTGTTNQANDAIDNEAWVSSTQLLAALTIITESSGDFQPGGGNPNWLLIDSLVTERRMRLDDATSAALSQATACLLPLHVSKNHWALAILRRNEPGDIEADLYDSLRSASHTEEAKAQLEDFCSRNLGWFKTACSYVTSISCAQQTNNHDCGVYTVAFAAHVVTRRAIPDEIDTRLWRCILDAMTKLERQPEDVPTVRQRLRALFESHYLGQERLALPKCSVPCPEPPASGRYTIIEAQKHTALVQRWSNDIKSRTAERTNELFPAWASTCQQLGRMVLMLRTMSGTAKTALRAMDESVKGKLDAYNRHQLRLAPDDTNSRARDGAAIQKRDLNRDRRRAETLRAYSEIWDFLILVVEDGQRCLDERLSMVPRPAEVHQPRAAGTVEGREKLADDWAIAGHVVRVDVIDRVVIDRTRRMDLSQVVNGFT</sequence>
<feature type="compositionally biased region" description="Polar residues" evidence="5">
    <location>
        <begin position="257"/>
        <end position="275"/>
    </location>
</feature>
<dbReference type="Gene3D" id="3.40.395.10">
    <property type="entry name" value="Adenoviral Proteinase, Chain A"/>
    <property type="match status" value="1"/>
</dbReference>
<proteinExistence type="inferred from homology"/>
<feature type="region of interest" description="Disordered" evidence="5">
    <location>
        <begin position="351"/>
        <end position="415"/>
    </location>
</feature>
<evidence type="ECO:0000313" key="7">
    <source>
        <dbReference type="EMBL" id="GJC89334.1"/>
    </source>
</evidence>
<feature type="compositionally biased region" description="Low complexity" evidence="5">
    <location>
        <begin position="209"/>
        <end position="219"/>
    </location>
</feature>
<dbReference type="PANTHER" id="PTHR46468:SF1">
    <property type="entry name" value="SENTRIN-SPECIFIC PROTEASE 8"/>
    <property type="match status" value="1"/>
</dbReference>
<dbReference type="GO" id="GO:0000338">
    <property type="term" value="P:protein deneddylation"/>
    <property type="evidence" value="ECO:0007669"/>
    <property type="project" value="TreeGrafter"/>
</dbReference>
<keyword evidence="2" id="KW-0645">Protease</keyword>
<evidence type="ECO:0000259" key="6">
    <source>
        <dbReference type="PROSITE" id="PS50600"/>
    </source>
</evidence>
<comment type="caution">
    <text evidence="7">The sequence shown here is derived from an EMBL/GenBank/DDBJ whole genome shotgun (WGS) entry which is preliminary data.</text>
</comment>
<comment type="similarity">
    <text evidence="1">Belongs to the peptidase C48 family.</text>
</comment>
<dbReference type="GO" id="GO:0019784">
    <property type="term" value="F:deNEDDylase activity"/>
    <property type="evidence" value="ECO:0007669"/>
    <property type="project" value="InterPro"/>
</dbReference>
<feature type="compositionally biased region" description="Basic and acidic residues" evidence="5">
    <location>
        <begin position="221"/>
        <end position="235"/>
    </location>
</feature>
<evidence type="ECO:0000313" key="8">
    <source>
        <dbReference type="Proteomes" id="UP001055172"/>
    </source>
</evidence>
<evidence type="ECO:0000256" key="2">
    <source>
        <dbReference type="ARBA" id="ARBA00022670"/>
    </source>
</evidence>
<dbReference type="PANTHER" id="PTHR46468">
    <property type="entry name" value="SENTRIN-SPECIFIC PROTEASE 8"/>
    <property type="match status" value="1"/>
</dbReference>
<keyword evidence="8" id="KW-1185">Reference proteome</keyword>
<gene>
    <name evidence="7" type="ORF">ColLi_12172</name>
</gene>
<keyword evidence="4" id="KW-0788">Thiol protease</keyword>
<evidence type="ECO:0000256" key="4">
    <source>
        <dbReference type="ARBA" id="ARBA00022807"/>
    </source>
</evidence>
<reference evidence="7 8" key="1">
    <citation type="submission" date="2021-07" db="EMBL/GenBank/DDBJ databases">
        <title>Genome data of Colletotrichum spaethianum.</title>
        <authorList>
            <person name="Utami Y.D."/>
            <person name="Hiruma K."/>
        </authorList>
    </citation>
    <scope>NUCLEOTIDE SEQUENCE [LARGE SCALE GENOMIC DNA]</scope>
    <source>
        <strain evidence="7 8">MAFF 242679</strain>
    </source>
</reference>
<feature type="region of interest" description="Disordered" evidence="5">
    <location>
        <begin position="174"/>
        <end position="335"/>
    </location>
</feature>
<feature type="compositionally biased region" description="Polar residues" evidence="5">
    <location>
        <begin position="361"/>
        <end position="377"/>
    </location>
</feature>
<dbReference type="Proteomes" id="UP001055172">
    <property type="component" value="Unassembled WGS sequence"/>
</dbReference>
<keyword evidence="3" id="KW-0378">Hydrolase</keyword>
<dbReference type="InterPro" id="IPR038765">
    <property type="entry name" value="Papain-like_cys_pep_sf"/>
</dbReference>